<keyword evidence="4" id="KW-1185">Reference proteome</keyword>
<reference evidence="3 4" key="1">
    <citation type="submission" date="2024-11" db="EMBL/GenBank/DDBJ databases">
        <authorList>
            <person name="Heng Y.C."/>
            <person name="Lim A.C.H."/>
            <person name="Lee J.K.Y."/>
            <person name="Kittelmann S."/>
        </authorList>
    </citation>
    <scope>NUCLEOTIDE SEQUENCE [LARGE SCALE GENOMIC DNA]</scope>
    <source>
        <strain evidence="3 4">WILCCON 0269</strain>
    </source>
</reference>
<evidence type="ECO:0000313" key="3">
    <source>
        <dbReference type="EMBL" id="MFL0198291.1"/>
    </source>
</evidence>
<feature type="transmembrane region" description="Helical" evidence="2">
    <location>
        <begin position="262"/>
        <end position="283"/>
    </location>
</feature>
<protein>
    <submittedName>
        <fullName evidence="3">Uncharacterized protein</fullName>
    </submittedName>
</protein>
<keyword evidence="2" id="KW-0812">Transmembrane</keyword>
<evidence type="ECO:0000256" key="2">
    <source>
        <dbReference type="SAM" id="Phobius"/>
    </source>
</evidence>
<dbReference type="RefSeq" id="WP_406794401.1">
    <property type="nucleotide sequence ID" value="NZ_JBJHZX010000054.1"/>
</dbReference>
<sequence length="288" mass="33575">MEYESIGTKSQAHVNDLVKKILENISGPNSLKESGEFIDLNSSMFPLKNKHLSINNILIDILNSNEIDDIEKLAFLSKFFKQVESINFNATSFNYNIIDKKTDPYNQLENNIRADIEKTFLDNINRQVEYISFRDYLSLGDANKEKESSGDKSEDINMDDNRLIEKYIDSANQNMRDMEKRLTEDRHESERRIEEQRKLSEERMEKRYSEILENTKLSEERMEKRFNESMEAIKYQNEKIDKLGDKINSNAKELRNISVTTIWSMIGIVVAIAGLVIVTILTIKQIKP</sequence>
<keyword evidence="2" id="KW-0472">Membrane</keyword>
<evidence type="ECO:0000256" key="1">
    <source>
        <dbReference type="SAM" id="Coils"/>
    </source>
</evidence>
<keyword evidence="1" id="KW-0175">Coiled coil</keyword>
<feature type="coiled-coil region" evidence="1">
    <location>
        <begin position="161"/>
        <end position="199"/>
    </location>
</feature>
<evidence type="ECO:0000313" key="4">
    <source>
        <dbReference type="Proteomes" id="UP001623660"/>
    </source>
</evidence>
<proteinExistence type="predicted"/>
<keyword evidence="2" id="KW-1133">Transmembrane helix</keyword>
<name>A0ABW8ST63_9CLOT</name>
<organism evidence="3 4">
    <name type="scientific">Candidatus Clostridium eludens</name>
    <dbReference type="NCBI Taxonomy" id="3381663"/>
    <lineage>
        <taxon>Bacteria</taxon>
        <taxon>Bacillati</taxon>
        <taxon>Bacillota</taxon>
        <taxon>Clostridia</taxon>
        <taxon>Eubacteriales</taxon>
        <taxon>Clostridiaceae</taxon>
        <taxon>Clostridium</taxon>
    </lineage>
</organism>
<dbReference type="EMBL" id="JBJHZX010000054">
    <property type="protein sequence ID" value="MFL0198291.1"/>
    <property type="molecule type" value="Genomic_DNA"/>
</dbReference>
<comment type="caution">
    <text evidence="3">The sequence shown here is derived from an EMBL/GenBank/DDBJ whole genome shotgun (WGS) entry which is preliminary data.</text>
</comment>
<gene>
    <name evidence="3" type="ORF">ACJDU8_22400</name>
</gene>
<accession>A0ABW8ST63</accession>
<dbReference type="Proteomes" id="UP001623660">
    <property type="component" value="Unassembled WGS sequence"/>
</dbReference>